<dbReference type="RefSeq" id="WP_128094324.1">
    <property type="nucleotide sequence ID" value="NZ_JBHEEN010000004.1"/>
</dbReference>
<dbReference type="AlphaFoldDB" id="A0A643EZU0"/>
<dbReference type="EMBL" id="VZPE01000004">
    <property type="protein sequence ID" value="KAB0571254.1"/>
    <property type="molecule type" value="Genomic_DNA"/>
</dbReference>
<evidence type="ECO:0000313" key="1">
    <source>
        <dbReference type="EMBL" id="KAB0571254.1"/>
    </source>
</evidence>
<gene>
    <name evidence="1" type="ORF">F7Q93_11050</name>
</gene>
<comment type="caution">
    <text evidence="1">The sequence shown here is derived from an EMBL/GenBank/DDBJ whole genome shotgun (WGS) entry which is preliminary data.</text>
</comment>
<accession>A0A643EZU0</accession>
<proteinExistence type="predicted"/>
<evidence type="ECO:0008006" key="2">
    <source>
        <dbReference type="Google" id="ProtNLM"/>
    </source>
</evidence>
<sequence length="82" mass="9426">MTAPAKTDFTILGMYVDRQRMCSCMREIDVARICAIPADDVRRVISGKRVGTESLQALCNWLERPTSFFEIQELTNRRKAFP</sequence>
<organism evidence="1">
    <name type="scientific">Brucella pituitosa</name>
    <dbReference type="NCBI Taxonomy" id="571256"/>
    <lineage>
        <taxon>Bacteria</taxon>
        <taxon>Pseudomonadati</taxon>
        <taxon>Pseudomonadota</taxon>
        <taxon>Alphaproteobacteria</taxon>
        <taxon>Hyphomicrobiales</taxon>
        <taxon>Brucellaceae</taxon>
        <taxon>Brucella/Ochrobactrum group</taxon>
        <taxon>Brucella</taxon>
    </lineage>
</organism>
<protein>
    <recommendedName>
        <fullName evidence="2">XRE family transcriptional regulator</fullName>
    </recommendedName>
</protein>
<reference evidence="1" key="1">
    <citation type="submission" date="2019-09" db="EMBL/GenBank/DDBJ databases">
        <title>Draft genome sequences of 48 bacterial type strains from the CCUG.</title>
        <authorList>
            <person name="Tunovic T."/>
            <person name="Pineiro-Iglesias B."/>
            <person name="Unosson C."/>
            <person name="Inganas E."/>
            <person name="Ohlen M."/>
            <person name="Cardew S."/>
            <person name="Jensie-Markopoulos S."/>
            <person name="Salva-Serra F."/>
            <person name="Jaen-Luchoro D."/>
            <person name="Karlsson R."/>
            <person name="Svensson-Stadler L."/>
            <person name="Chun J."/>
            <person name="Moore E."/>
        </authorList>
    </citation>
    <scope>NUCLEOTIDE SEQUENCE</scope>
    <source>
        <strain evidence="1">CCUG 50899</strain>
    </source>
</reference>
<name>A0A643EZU0_9HYPH</name>